<sequence length="507" mass="58070">MQISGRVQSCCVALVFALTTASAVKQLKSIHDLKKINFGQTVPKHSLVLLHWFANVVNIDNNNIVRLTFNPNSGDYGSHHYGNYEGLLDPPPPGQQYYTLGNLNQGSSELPDHVVHSQGEYAGRNLDRIILRVRNHNTGRQRLQRVYQVYITQHYAASENHGTMYDLHNTYCITTDLLRQIQEFSVGTDQQPLSALRDDFQSNADDVQLRHIKLSWGELACLGLFLFIVIEDKYCPKRASKGPQRSVRNNIETDYAIDNKYHPKRASTEPQRSVRNNIQSHYVVEIPEHLLYSDDGIHLQVTTGTNGKARIIWSGVPQHRLKNGAMVVLFRNNKDNEASSTYKYISNKESGSFDTSVPLNDGLQARLHKVRIKYCFWKVVGEEICRGPEFKNPQTATNIGSYGAKLQLFVKDGKACARLFVQKIFTEWRSEFVNSWVGFYTSSDKATNEYSWWQWQWAIKFKPNTDVKDFFYDVYDFHSELAIAPGVQARFMLSNKDVRATTISSWR</sequence>
<reference evidence="2" key="3">
    <citation type="submission" date="2025-09" db="UniProtKB">
        <authorList>
            <consortium name="Ensembl"/>
        </authorList>
    </citation>
    <scope>IDENTIFICATION</scope>
</reference>
<evidence type="ECO:0000256" key="1">
    <source>
        <dbReference type="SAM" id="SignalP"/>
    </source>
</evidence>
<accession>A0A3P8VXH7</accession>
<feature type="signal peptide" evidence="1">
    <location>
        <begin position="1"/>
        <end position="23"/>
    </location>
</feature>
<evidence type="ECO:0000313" key="2">
    <source>
        <dbReference type="Ensembl" id="ENSCSEP00000019943.1"/>
    </source>
</evidence>
<dbReference type="Proteomes" id="UP000265120">
    <property type="component" value="Chromosome 17"/>
</dbReference>
<protein>
    <submittedName>
        <fullName evidence="2">Uncharacterized protein</fullName>
    </submittedName>
</protein>
<evidence type="ECO:0000313" key="3">
    <source>
        <dbReference type="Proteomes" id="UP000265120"/>
    </source>
</evidence>
<name>A0A3P8VXH7_CYNSE</name>
<proteinExistence type="predicted"/>
<feature type="chain" id="PRO_5018334664" evidence="1">
    <location>
        <begin position="24"/>
        <end position="507"/>
    </location>
</feature>
<dbReference type="FunCoup" id="A0A3P8VXH7">
    <property type="interactions" value="2"/>
</dbReference>
<dbReference type="GeneTree" id="ENSGT00730000111690"/>
<dbReference type="Ensembl" id="ENSCSET00000020189.1">
    <property type="protein sequence ID" value="ENSCSEP00000019943.1"/>
    <property type="gene ID" value="ENSCSEG00000012727.1"/>
</dbReference>
<reference evidence="2" key="2">
    <citation type="submission" date="2025-08" db="UniProtKB">
        <authorList>
            <consortium name="Ensembl"/>
        </authorList>
    </citation>
    <scope>IDENTIFICATION</scope>
</reference>
<dbReference type="PANTHER" id="PTHR38706:SF2">
    <property type="match status" value="1"/>
</dbReference>
<dbReference type="PANTHER" id="PTHR38706">
    <property type="entry name" value="SI:CH211-198C19.1-RELATED"/>
    <property type="match status" value="1"/>
</dbReference>
<dbReference type="AlphaFoldDB" id="A0A3P8VXH7"/>
<keyword evidence="1" id="KW-0732">Signal</keyword>
<keyword evidence="3" id="KW-1185">Reference proteome</keyword>
<reference evidence="2 3" key="1">
    <citation type="journal article" date="2014" name="Nat. Genet.">
        <title>Whole-genome sequence of a flatfish provides insights into ZW sex chromosome evolution and adaptation to a benthic lifestyle.</title>
        <authorList>
            <person name="Chen S."/>
            <person name="Zhang G."/>
            <person name="Shao C."/>
            <person name="Huang Q."/>
            <person name="Liu G."/>
            <person name="Zhang P."/>
            <person name="Song W."/>
            <person name="An N."/>
            <person name="Chalopin D."/>
            <person name="Volff J.N."/>
            <person name="Hong Y."/>
            <person name="Li Q."/>
            <person name="Sha Z."/>
            <person name="Zhou H."/>
            <person name="Xie M."/>
            <person name="Yu Q."/>
            <person name="Liu Y."/>
            <person name="Xiang H."/>
            <person name="Wang N."/>
            <person name="Wu K."/>
            <person name="Yang C."/>
            <person name="Zhou Q."/>
            <person name="Liao X."/>
            <person name="Yang L."/>
            <person name="Hu Q."/>
            <person name="Zhang J."/>
            <person name="Meng L."/>
            <person name="Jin L."/>
            <person name="Tian Y."/>
            <person name="Lian J."/>
            <person name="Yang J."/>
            <person name="Miao G."/>
            <person name="Liu S."/>
            <person name="Liang Z."/>
            <person name="Yan F."/>
            <person name="Li Y."/>
            <person name="Sun B."/>
            <person name="Zhang H."/>
            <person name="Zhang J."/>
            <person name="Zhu Y."/>
            <person name="Du M."/>
            <person name="Zhao Y."/>
            <person name="Schartl M."/>
            <person name="Tang Q."/>
            <person name="Wang J."/>
        </authorList>
    </citation>
    <scope>NUCLEOTIDE SEQUENCE</scope>
</reference>
<dbReference type="OMA" id="RYRYFTV"/>
<organism evidence="2 3">
    <name type="scientific">Cynoglossus semilaevis</name>
    <name type="common">Tongue sole</name>
    <dbReference type="NCBI Taxonomy" id="244447"/>
    <lineage>
        <taxon>Eukaryota</taxon>
        <taxon>Metazoa</taxon>
        <taxon>Chordata</taxon>
        <taxon>Craniata</taxon>
        <taxon>Vertebrata</taxon>
        <taxon>Euteleostomi</taxon>
        <taxon>Actinopterygii</taxon>
        <taxon>Neopterygii</taxon>
        <taxon>Teleostei</taxon>
        <taxon>Neoteleostei</taxon>
        <taxon>Acanthomorphata</taxon>
        <taxon>Carangaria</taxon>
        <taxon>Pleuronectiformes</taxon>
        <taxon>Pleuronectoidei</taxon>
        <taxon>Cynoglossidae</taxon>
        <taxon>Cynoglossinae</taxon>
        <taxon>Cynoglossus</taxon>
    </lineage>
</organism>
<dbReference type="InParanoid" id="A0A3P8VXH7"/>